<gene>
    <name evidence="1" type="ORF">HPB50_018939</name>
</gene>
<protein>
    <submittedName>
        <fullName evidence="1">Uncharacterized protein</fullName>
    </submittedName>
</protein>
<sequence length="547" mass="59022">MLTIRQLRTLYTDELKVKHLSSENREVFRSIVTTVFKEFEDLAESREKPSQDVQSCSDDTSPEAGATSPLHATLPQNGNCFIDPESPIKCPNANNIQRVVDTSSDSDDDDVIRAVKETLGVRTRRRTQPKHPPVPSVPLITAVNSTSPITGANASIAISPASPHISPKVPSPSASPSASSTLSSNPVLCVIPDNSPKDAPHDESVNASSNSAASAVCCAIPTVVFPVVSVDKAEAPCGGDASDSSDSEGKLMIAESPMSAESPRRPSSDGEGSARIAEPRRPPLSESKKTKTATSSDHEGSKTPTQESNGKEHKSMDDMPLFTLKLTKTKSGSWIMVKPKSEESDAGDETFPQKPNVVRRKRVSTPRKAKAKIPESARGIFDSSDDEPLSELRNKQSNKKPVPVPLVATENPSITELEQRLTRVHKRRKKPADGFPPPSKKRKPAAKAATTENPAVSKLKRCISAAGIRVRYVQLLEETDTVEQKVAKLMKVLRDAGLQDGATKRTTRSAAVSIVPSATPEEPKEAIDESRKVFSRLKDIIDSEDSE</sequence>
<reference evidence="1" key="1">
    <citation type="submission" date="2020-05" db="EMBL/GenBank/DDBJ databases">
        <title>Large-scale comparative analyses of tick genomes elucidate their genetic diversity and vector capacities.</title>
        <authorList>
            <person name="Jia N."/>
            <person name="Wang J."/>
            <person name="Shi W."/>
            <person name="Du L."/>
            <person name="Sun Y."/>
            <person name="Zhan W."/>
            <person name="Jiang J."/>
            <person name="Wang Q."/>
            <person name="Zhang B."/>
            <person name="Ji P."/>
            <person name="Sakyi L.B."/>
            <person name="Cui X."/>
            <person name="Yuan T."/>
            <person name="Jiang B."/>
            <person name="Yang W."/>
            <person name="Lam T.T.-Y."/>
            <person name="Chang Q."/>
            <person name="Ding S."/>
            <person name="Wang X."/>
            <person name="Zhu J."/>
            <person name="Ruan X."/>
            <person name="Zhao L."/>
            <person name="Wei J."/>
            <person name="Que T."/>
            <person name="Du C."/>
            <person name="Cheng J."/>
            <person name="Dai P."/>
            <person name="Han X."/>
            <person name="Huang E."/>
            <person name="Gao Y."/>
            <person name="Liu J."/>
            <person name="Shao H."/>
            <person name="Ye R."/>
            <person name="Li L."/>
            <person name="Wei W."/>
            <person name="Wang X."/>
            <person name="Wang C."/>
            <person name="Yang T."/>
            <person name="Huo Q."/>
            <person name="Li W."/>
            <person name="Guo W."/>
            <person name="Chen H."/>
            <person name="Zhou L."/>
            <person name="Ni X."/>
            <person name="Tian J."/>
            <person name="Zhou Y."/>
            <person name="Sheng Y."/>
            <person name="Liu T."/>
            <person name="Pan Y."/>
            <person name="Xia L."/>
            <person name="Li J."/>
            <person name="Zhao F."/>
            <person name="Cao W."/>
        </authorList>
    </citation>
    <scope>NUCLEOTIDE SEQUENCE</scope>
    <source>
        <strain evidence="1">Hyas-2018</strain>
    </source>
</reference>
<comment type="caution">
    <text evidence="1">The sequence shown here is derived from an EMBL/GenBank/DDBJ whole genome shotgun (WGS) entry which is preliminary data.</text>
</comment>
<proteinExistence type="predicted"/>
<evidence type="ECO:0000313" key="1">
    <source>
        <dbReference type="EMBL" id="KAH6939515.1"/>
    </source>
</evidence>
<accession>A0ACB7SXZ9</accession>
<evidence type="ECO:0000313" key="2">
    <source>
        <dbReference type="Proteomes" id="UP000821845"/>
    </source>
</evidence>
<dbReference type="Proteomes" id="UP000821845">
    <property type="component" value="Chromosome 2"/>
</dbReference>
<name>A0ACB7SXZ9_HYAAI</name>
<dbReference type="EMBL" id="CM023482">
    <property type="protein sequence ID" value="KAH6939515.1"/>
    <property type="molecule type" value="Genomic_DNA"/>
</dbReference>
<organism evidence="1 2">
    <name type="scientific">Hyalomma asiaticum</name>
    <name type="common">Tick</name>
    <dbReference type="NCBI Taxonomy" id="266040"/>
    <lineage>
        <taxon>Eukaryota</taxon>
        <taxon>Metazoa</taxon>
        <taxon>Ecdysozoa</taxon>
        <taxon>Arthropoda</taxon>
        <taxon>Chelicerata</taxon>
        <taxon>Arachnida</taxon>
        <taxon>Acari</taxon>
        <taxon>Parasitiformes</taxon>
        <taxon>Ixodida</taxon>
        <taxon>Ixodoidea</taxon>
        <taxon>Ixodidae</taxon>
        <taxon>Hyalomminae</taxon>
        <taxon>Hyalomma</taxon>
    </lineage>
</organism>
<keyword evidence="2" id="KW-1185">Reference proteome</keyword>